<feature type="transmembrane region" description="Helical" evidence="1">
    <location>
        <begin position="366"/>
        <end position="388"/>
    </location>
</feature>
<dbReference type="RefSeq" id="WP_244823894.1">
    <property type="nucleotide sequence ID" value="NZ_CP112998.1"/>
</dbReference>
<dbReference type="InterPro" id="IPR007349">
    <property type="entry name" value="DUF418"/>
</dbReference>
<dbReference type="EMBL" id="CP112998">
    <property type="protein sequence ID" value="WAC13002.1"/>
    <property type="molecule type" value="Genomic_DNA"/>
</dbReference>
<organism evidence="3 4">
    <name type="scientific">Dyadobacter pollutisoli</name>
    <dbReference type="NCBI Taxonomy" id="2910158"/>
    <lineage>
        <taxon>Bacteria</taxon>
        <taxon>Pseudomonadati</taxon>
        <taxon>Bacteroidota</taxon>
        <taxon>Cytophagia</taxon>
        <taxon>Cytophagales</taxon>
        <taxon>Spirosomataceae</taxon>
        <taxon>Dyadobacter</taxon>
    </lineage>
</organism>
<accession>A0A9E8NET8</accession>
<name>A0A9E8NET8_9BACT</name>
<reference evidence="3" key="1">
    <citation type="submission" date="2022-11" db="EMBL/GenBank/DDBJ databases">
        <title>Dyadobacter pollutisoli sp. nov., isolated from plastic dumped soil.</title>
        <authorList>
            <person name="Kim J.M."/>
            <person name="Kim K.R."/>
            <person name="Lee J.K."/>
            <person name="Hao L."/>
            <person name="Jeon C.O."/>
        </authorList>
    </citation>
    <scope>NUCLEOTIDE SEQUENCE</scope>
    <source>
        <strain evidence="3">U1</strain>
    </source>
</reference>
<dbReference type="PANTHER" id="PTHR30590:SF2">
    <property type="entry name" value="INNER MEMBRANE PROTEIN"/>
    <property type="match status" value="1"/>
</dbReference>
<feature type="transmembrane region" description="Helical" evidence="1">
    <location>
        <begin position="131"/>
        <end position="160"/>
    </location>
</feature>
<dbReference type="KEGG" id="dpf:ON006_03355"/>
<gene>
    <name evidence="3" type="ORF">ON006_03355</name>
</gene>
<sequence>MVSDKELSDSQRITGKSARIQVVDGLRGFALFGILLIHAKSWFDGGTVPDWVEQINHANAIHTFTKSVVYGLISGKFYTLFSFLFGLSFALMVTRSKLPERVFLRRFMWRLIILGLIGFIHNLHWRGDILLIYAVVGFALIPFRKASFSLILICALFLVVNMPIRIKDIYTHLTETAFSKAEGELTKKAFNKRIEANYQVFKHGSYWEVARVNLDDLAVKIRYQRFSGNIFVTFGFFLFGLYAGRRQLFQLIPQYLPLFRKLFLYSGLAMVTLYSLRILMKVITNPSFLMDYNYLYDLLVDSSNAAFTFFYLSAFTLLFYRYTQHFIVSYLASVGKMALTNYVLQSVFGTLVFYGYGLGLMGEIGAAWAVSLSLPFFIFQLLMSHWWMSRFRYGPLEWIWRSATLLAFQPMLKQ</sequence>
<keyword evidence="1" id="KW-0472">Membrane</keyword>
<proteinExistence type="predicted"/>
<feature type="transmembrane region" description="Helical" evidence="1">
    <location>
        <begin position="304"/>
        <end position="322"/>
    </location>
</feature>
<keyword evidence="4" id="KW-1185">Reference proteome</keyword>
<keyword evidence="1" id="KW-1133">Transmembrane helix</keyword>
<feature type="transmembrane region" description="Helical" evidence="1">
    <location>
        <begin position="107"/>
        <end position="125"/>
    </location>
</feature>
<protein>
    <submittedName>
        <fullName evidence="3">DUF418 domain-containing protein</fullName>
    </submittedName>
</protein>
<dbReference type="PANTHER" id="PTHR30590">
    <property type="entry name" value="INNER MEMBRANE PROTEIN"/>
    <property type="match status" value="1"/>
</dbReference>
<dbReference type="InterPro" id="IPR052529">
    <property type="entry name" value="Bact_Transport_Assoc"/>
</dbReference>
<feature type="transmembrane region" description="Helical" evidence="1">
    <location>
        <begin position="263"/>
        <end position="283"/>
    </location>
</feature>
<dbReference type="AlphaFoldDB" id="A0A9E8NET8"/>
<feature type="transmembrane region" description="Helical" evidence="1">
    <location>
        <begin position="226"/>
        <end position="243"/>
    </location>
</feature>
<dbReference type="Pfam" id="PF04235">
    <property type="entry name" value="DUF418"/>
    <property type="match status" value="1"/>
</dbReference>
<evidence type="ECO:0000256" key="1">
    <source>
        <dbReference type="SAM" id="Phobius"/>
    </source>
</evidence>
<feature type="domain" description="DUF418" evidence="2">
    <location>
        <begin position="243"/>
        <end position="405"/>
    </location>
</feature>
<evidence type="ECO:0000313" key="4">
    <source>
        <dbReference type="Proteomes" id="UP001164653"/>
    </source>
</evidence>
<evidence type="ECO:0000313" key="3">
    <source>
        <dbReference type="EMBL" id="WAC13002.1"/>
    </source>
</evidence>
<evidence type="ECO:0000259" key="2">
    <source>
        <dbReference type="Pfam" id="PF04235"/>
    </source>
</evidence>
<feature type="transmembrane region" description="Helical" evidence="1">
    <location>
        <begin position="77"/>
        <end position="95"/>
    </location>
</feature>
<keyword evidence="1" id="KW-0812">Transmembrane</keyword>
<dbReference type="Proteomes" id="UP001164653">
    <property type="component" value="Chromosome"/>
</dbReference>